<organism evidence="2 3">
    <name type="scientific">Actinomycetospora termitidis</name>
    <dbReference type="NCBI Taxonomy" id="3053470"/>
    <lineage>
        <taxon>Bacteria</taxon>
        <taxon>Bacillati</taxon>
        <taxon>Actinomycetota</taxon>
        <taxon>Actinomycetes</taxon>
        <taxon>Pseudonocardiales</taxon>
        <taxon>Pseudonocardiaceae</taxon>
        <taxon>Actinomycetospora</taxon>
    </lineage>
</organism>
<reference evidence="2 3" key="1">
    <citation type="submission" date="2023-06" db="EMBL/GenBank/DDBJ databases">
        <title>Actinomycetospora Odt1-22.</title>
        <authorList>
            <person name="Supong K."/>
        </authorList>
    </citation>
    <scope>NUCLEOTIDE SEQUENCE [LARGE SCALE GENOMIC DNA]</scope>
    <source>
        <strain evidence="2 3">Odt1-22</strain>
    </source>
</reference>
<feature type="compositionally biased region" description="Low complexity" evidence="1">
    <location>
        <begin position="52"/>
        <end position="63"/>
    </location>
</feature>
<evidence type="ECO:0000313" key="3">
    <source>
        <dbReference type="Proteomes" id="UP001231924"/>
    </source>
</evidence>
<protein>
    <submittedName>
        <fullName evidence="2">Uncharacterized protein</fullName>
    </submittedName>
</protein>
<evidence type="ECO:0000256" key="1">
    <source>
        <dbReference type="SAM" id="MobiDB-lite"/>
    </source>
</evidence>
<accession>A0ABT7MCR9</accession>
<dbReference type="RefSeq" id="WP_286054782.1">
    <property type="nucleotide sequence ID" value="NZ_JASVWF010000004.1"/>
</dbReference>
<dbReference type="EMBL" id="JASVWF010000004">
    <property type="protein sequence ID" value="MDL5158261.1"/>
    <property type="molecule type" value="Genomic_DNA"/>
</dbReference>
<proteinExistence type="predicted"/>
<evidence type="ECO:0000313" key="2">
    <source>
        <dbReference type="EMBL" id="MDL5158261.1"/>
    </source>
</evidence>
<name>A0ABT7MCR9_9PSEU</name>
<comment type="caution">
    <text evidence="2">The sequence shown here is derived from an EMBL/GenBank/DDBJ whole genome shotgun (WGS) entry which is preliminary data.</text>
</comment>
<feature type="compositionally biased region" description="Pro residues" evidence="1">
    <location>
        <begin position="29"/>
        <end position="38"/>
    </location>
</feature>
<gene>
    <name evidence="2" type="ORF">QRT03_20005</name>
</gene>
<dbReference type="Proteomes" id="UP001231924">
    <property type="component" value="Unassembled WGS sequence"/>
</dbReference>
<feature type="region of interest" description="Disordered" evidence="1">
    <location>
        <begin position="29"/>
        <end position="63"/>
    </location>
</feature>
<keyword evidence="3" id="KW-1185">Reference proteome</keyword>
<sequence length="164" mass="15876">MPEVTSRIGPVAGGVALLVALTVAGCGSPTPPPAPPASPTTVSPAALPPAASPTTTPAPTTTRAALPVVTARDGTNVKACADGACEVAIDGPSTFRVGDFRTTVTPGADGVAVRVVFPSGTVGTTTLSGVGPGGSFSTSSGLRVQAGLAGRDDRGRPVVTFSRG</sequence>